<dbReference type="EMBL" id="FNPX01000021">
    <property type="protein sequence ID" value="SDZ55885.1"/>
    <property type="molecule type" value="Genomic_DNA"/>
</dbReference>
<dbReference type="AlphaFoldDB" id="A0A1H3U227"/>
<name>A0A1H3U227_9RHOB</name>
<accession>A0A1H3U227</accession>
<organism evidence="2 3">
    <name type="scientific">Jannaschia faecimaris</name>
    <dbReference type="NCBI Taxonomy" id="1244108"/>
    <lineage>
        <taxon>Bacteria</taxon>
        <taxon>Pseudomonadati</taxon>
        <taxon>Pseudomonadota</taxon>
        <taxon>Alphaproteobacteria</taxon>
        <taxon>Rhodobacterales</taxon>
        <taxon>Roseobacteraceae</taxon>
        <taxon>Jannaschia</taxon>
    </lineage>
</organism>
<dbReference type="InterPro" id="IPR027417">
    <property type="entry name" value="P-loop_NTPase"/>
</dbReference>
<dbReference type="Gene3D" id="3.40.50.300">
    <property type="entry name" value="P-loop containing nucleotide triphosphate hydrolases"/>
    <property type="match status" value="1"/>
</dbReference>
<proteinExistence type="predicted"/>
<sequence length="106" mass="11080">MIALGAGLVADDLAVLNADGQNLMVEAPANAPAAMELRGLGIIPMALSGPANLVAFLYLGIGAARLPEPEMTKVCDRPVAVLRHPASPDLAAKLMLWLRARDAIDR</sequence>
<keyword evidence="1" id="KW-0812">Transmembrane</keyword>
<keyword evidence="1" id="KW-1133">Transmembrane helix</keyword>
<feature type="transmembrane region" description="Helical" evidence="1">
    <location>
        <begin position="42"/>
        <end position="61"/>
    </location>
</feature>
<dbReference type="Proteomes" id="UP000198914">
    <property type="component" value="Unassembled WGS sequence"/>
</dbReference>
<evidence type="ECO:0000313" key="3">
    <source>
        <dbReference type="Proteomes" id="UP000198914"/>
    </source>
</evidence>
<keyword evidence="3" id="KW-1185">Reference proteome</keyword>
<keyword evidence="1" id="KW-0472">Membrane</keyword>
<protein>
    <submittedName>
        <fullName evidence="2">Uncharacterized protein</fullName>
    </submittedName>
</protein>
<reference evidence="3" key="1">
    <citation type="submission" date="2016-10" db="EMBL/GenBank/DDBJ databases">
        <authorList>
            <person name="Varghese N."/>
            <person name="Submissions S."/>
        </authorList>
    </citation>
    <scope>NUCLEOTIDE SEQUENCE [LARGE SCALE GENOMIC DNA]</scope>
    <source>
        <strain evidence="3">DSM 100420</strain>
    </source>
</reference>
<evidence type="ECO:0000313" key="2">
    <source>
        <dbReference type="EMBL" id="SDZ55885.1"/>
    </source>
</evidence>
<gene>
    <name evidence="2" type="ORF">SAMN05444004_12144</name>
</gene>
<dbReference type="STRING" id="1244108.SAMN05444004_12144"/>
<evidence type="ECO:0000256" key="1">
    <source>
        <dbReference type="SAM" id="Phobius"/>
    </source>
</evidence>